<keyword evidence="1 9" id="KW-0963">Cytoplasm</keyword>
<dbReference type="PANTHER" id="PTHR21012">
    <property type="entry name" value="ASPARTATE 1-DECARBOXYLASE"/>
    <property type="match status" value="1"/>
</dbReference>
<dbReference type="PIRSF" id="PIRSF006246">
    <property type="entry name" value="Asp_decarbox"/>
    <property type="match status" value="1"/>
</dbReference>
<dbReference type="GO" id="GO:0015940">
    <property type="term" value="P:pantothenate biosynthetic process"/>
    <property type="evidence" value="ECO:0007669"/>
    <property type="project" value="UniProtKB-UniRule"/>
</dbReference>
<dbReference type="EMBL" id="SMCO01000008">
    <property type="protein sequence ID" value="TCV85874.1"/>
    <property type="molecule type" value="Genomic_DNA"/>
</dbReference>
<reference evidence="14 15" key="1">
    <citation type="submission" date="2019-03" db="EMBL/GenBank/DDBJ databases">
        <title>Genomic Encyclopedia of Type Strains, Phase IV (KMG-IV): sequencing the most valuable type-strain genomes for metagenomic binning, comparative biology and taxonomic classification.</title>
        <authorList>
            <person name="Goeker M."/>
        </authorList>
    </citation>
    <scope>NUCLEOTIDE SEQUENCE [LARGE SCALE GENOMIC DNA]</scope>
    <source>
        <strain evidence="14 15">DSM 100309</strain>
    </source>
</reference>
<dbReference type="EC" id="4.1.1.11" evidence="9"/>
<evidence type="ECO:0000313" key="15">
    <source>
        <dbReference type="Proteomes" id="UP000295367"/>
    </source>
</evidence>
<feature type="binding site" evidence="9 11">
    <location>
        <begin position="84"/>
        <end position="86"/>
    </location>
    <ligand>
        <name>substrate</name>
    </ligand>
</feature>
<evidence type="ECO:0000313" key="14">
    <source>
        <dbReference type="EMBL" id="TCV85874.1"/>
    </source>
</evidence>
<dbReference type="Gene3D" id="2.40.40.20">
    <property type="match status" value="1"/>
</dbReference>
<evidence type="ECO:0000256" key="2">
    <source>
        <dbReference type="ARBA" id="ARBA00022655"/>
    </source>
</evidence>
<dbReference type="NCBIfam" id="TIGR00223">
    <property type="entry name" value="panD"/>
    <property type="match status" value="1"/>
</dbReference>
<evidence type="ECO:0000256" key="1">
    <source>
        <dbReference type="ARBA" id="ARBA00022490"/>
    </source>
</evidence>
<keyword evidence="8 9" id="KW-0670">Pyruvate</keyword>
<evidence type="ECO:0000256" key="10">
    <source>
        <dbReference type="PIRSR" id="PIRSR006246-1"/>
    </source>
</evidence>
<name>A0A4R3Y5Y6_9PROT</name>
<keyword evidence="2 9" id="KW-0566">Pantothenate biosynthesis</keyword>
<evidence type="ECO:0000256" key="3">
    <source>
        <dbReference type="ARBA" id="ARBA00022793"/>
    </source>
</evidence>
<evidence type="ECO:0000256" key="9">
    <source>
        <dbReference type="HAMAP-Rule" id="MF_00446"/>
    </source>
</evidence>
<dbReference type="Proteomes" id="UP000295367">
    <property type="component" value="Unassembled WGS sequence"/>
</dbReference>
<evidence type="ECO:0000256" key="6">
    <source>
        <dbReference type="ARBA" id="ARBA00023239"/>
    </source>
</evidence>
<dbReference type="InterPro" id="IPR003190">
    <property type="entry name" value="Asp_decarbox"/>
</dbReference>
<evidence type="ECO:0000256" key="7">
    <source>
        <dbReference type="ARBA" id="ARBA00023270"/>
    </source>
</evidence>
<accession>A0A4R3Y5Y6</accession>
<gene>
    <name evidence="9" type="primary">panD</name>
    <name evidence="14" type="ORF">EDC63_10882</name>
</gene>
<protein>
    <recommendedName>
        <fullName evidence="9">Aspartate 1-decarboxylase</fullName>
        <ecNumber evidence="9">4.1.1.11</ecNumber>
    </recommendedName>
    <alternativeName>
        <fullName evidence="9">Aspartate alpha-decarboxylase</fullName>
    </alternativeName>
    <component>
        <recommendedName>
            <fullName evidence="9">Aspartate 1-decarboxylase beta chain</fullName>
        </recommendedName>
    </component>
    <component>
        <recommendedName>
            <fullName evidence="9">Aspartate 1-decarboxylase alpha chain</fullName>
        </recommendedName>
    </component>
</protein>
<dbReference type="CDD" id="cd06919">
    <property type="entry name" value="Asp_decarbox"/>
    <property type="match status" value="1"/>
</dbReference>
<evidence type="ECO:0000256" key="8">
    <source>
        <dbReference type="ARBA" id="ARBA00023317"/>
    </source>
</evidence>
<dbReference type="HAMAP" id="MF_00446">
    <property type="entry name" value="PanD"/>
    <property type="match status" value="1"/>
</dbReference>
<comment type="pathway">
    <text evidence="9">Cofactor biosynthesis; (R)-pantothenate biosynthesis; beta-alanine from L-aspartate: step 1/1.</text>
</comment>
<keyword evidence="4 9" id="KW-0068">Autocatalytic cleavage</keyword>
<evidence type="ECO:0000256" key="11">
    <source>
        <dbReference type="PIRSR" id="PIRSR006246-2"/>
    </source>
</evidence>
<feature type="chain" id="PRO_5021526444" description="Aspartate 1-decarboxylase beta chain" evidence="9 13">
    <location>
        <begin position="1"/>
        <end position="35"/>
    </location>
</feature>
<dbReference type="AlphaFoldDB" id="A0A4R3Y5Y6"/>
<evidence type="ECO:0000256" key="4">
    <source>
        <dbReference type="ARBA" id="ARBA00022813"/>
    </source>
</evidence>
<dbReference type="InterPro" id="IPR009010">
    <property type="entry name" value="Asp_de-COase-like_dom_sf"/>
</dbReference>
<feature type="active site" description="Proton donor" evidence="9 10">
    <location>
        <position position="69"/>
    </location>
</feature>
<dbReference type="GO" id="GO:0006523">
    <property type="term" value="P:alanine biosynthetic process"/>
    <property type="evidence" value="ECO:0007669"/>
    <property type="project" value="InterPro"/>
</dbReference>
<evidence type="ECO:0000256" key="13">
    <source>
        <dbReference type="PIRSR" id="PIRSR006246-5"/>
    </source>
</evidence>
<feature type="binding site" evidence="9 11">
    <location>
        <position position="68"/>
    </location>
    <ligand>
        <name>substrate</name>
    </ligand>
</feature>
<evidence type="ECO:0000256" key="12">
    <source>
        <dbReference type="PIRSR" id="PIRSR006246-3"/>
    </source>
</evidence>
<comment type="subunit">
    <text evidence="9">Heterooctamer of four alpha and four beta subunits.</text>
</comment>
<dbReference type="GO" id="GO:0005829">
    <property type="term" value="C:cytosol"/>
    <property type="evidence" value="ECO:0007669"/>
    <property type="project" value="TreeGrafter"/>
</dbReference>
<feature type="chain" id="PRO_5021526445" description="Aspartate 1-decarboxylase alpha chain" evidence="9 13">
    <location>
        <begin position="36"/>
        <end position="137"/>
    </location>
</feature>
<sequence length="137" mass="15804">MPFIQLRNKYPMQRTMLKSKLHRVHVTHSELHYEGSCAIDETLLEAADIREYQQIDIYNVTNGERFTTYAIRAQRDSGIISVNGAAAHKANPDDILIITTYAVYNELELQKFHPQLVYVDEKNCIVNTRQEIPVQVA</sequence>
<keyword evidence="3 9" id="KW-0210">Decarboxylase</keyword>
<comment type="caution">
    <text evidence="14">The sequence shown here is derived from an EMBL/GenBank/DDBJ whole genome shotgun (WGS) entry which is preliminary data.</text>
</comment>
<dbReference type="Pfam" id="PF02261">
    <property type="entry name" value="Asp_decarbox"/>
    <property type="match status" value="1"/>
</dbReference>
<proteinExistence type="inferred from homology"/>
<evidence type="ECO:0000256" key="5">
    <source>
        <dbReference type="ARBA" id="ARBA00023145"/>
    </source>
</evidence>
<comment type="cofactor">
    <cofactor evidence="9 10">
        <name>pyruvate</name>
        <dbReference type="ChEBI" id="CHEBI:15361"/>
    </cofactor>
    <text evidence="9 10">Binds 1 pyruvoyl group covalently per subunit.</text>
</comment>
<dbReference type="PANTHER" id="PTHR21012:SF0">
    <property type="entry name" value="ASPARTATE 1-DECARBOXYLASE"/>
    <property type="match status" value="1"/>
</dbReference>
<comment type="subcellular location">
    <subcellularLocation>
        <location evidence="9">Cytoplasm</location>
    </subcellularLocation>
</comment>
<keyword evidence="15" id="KW-1185">Reference proteome</keyword>
<dbReference type="SUPFAM" id="SSF50692">
    <property type="entry name" value="ADC-like"/>
    <property type="match status" value="1"/>
</dbReference>
<keyword evidence="5 9" id="KW-0865">Zymogen</keyword>
<feature type="active site" description="Schiff-base intermediate with substrate; via pyruvic acid" evidence="9 10">
    <location>
        <position position="36"/>
    </location>
</feature>
<dbReference type="UniPathway" id="UPA00028">
    <property type="reaction ID" value="UER00002"/>
</dbReference>
<keyword evidence="7 9" id="KW-0704">Schiff base</keyword>
<comment type="function">
    <text evidence="9">Catalyzes the pyruvoyl-dependent decarboxylation of aspartate to produce beta-alanine.</text>
</comment>
<comment type="similarity">
    <text evidence="9">Belongs to the PanD family.</text>
</comment>
<comment type="PTM">
    <text evidence="9 12">Is synthesized initially as an inactive proenzyme, which is activated by self-cleavage at a specific serine bond to produce a beta-subunit with a hydroxyl group at its C-terminus and an alpha-subunit with a pyruvoyl group at its N-terminus.</text>
</comment>
<feature type="modified residue" description="Pyruvic acid (Ser)" evidence="9 12">
    <location>
        <position position="36"/>
    </location>
</feature>
<comment type="catalytic activity">
    <reaction evidence="9">
        <text>L-aspartate + H(+) = beta-alanine + CO2</text>
        <dbReference type="Rhea" id="RHEA:19497"/>
        <dbReference type="ChEBI" id="CHEBI:15378"/>
        <dbReference type="ChEBI" id="CHEBI:16526"/>
        <dbReference type="ChEBI" id="CHEBI:29991"/>
        <dbReference type="ChEBI" id="CHEBI:57966"/>
        <dbReference type="EC" id="4.1.1.11"/>
    </reaction>
</comment>
<dbReference type="GO" id="GO:0004068">
    <property type="term" value="F:aspartate 1-decarboxylase activity"/>
    <property type="evidence" value="ECO:0007669"/>
    <property type="project" value="UniProtKB-UniRule"/>
</dbReference>
<keyword evidence="6 9" id="KW-0456">Lyase</keyword>
<organism evidence="14 15">
    <name type="scientific">Sulfurirhabdus autotrophica</name>
    <dbReference type="NCBI Taxonomy" id="1706046"/>
    <lineage>
        <taxon>Bacteria</taxon>
        <taxon>Pseudomonadati</taxon>
        <taxon>Pseudomonadota</taxon>
        <taxon>Betaproteobacteria</taxon>
        <taxon>Nitrosomonadales</taxon>
        <taxon>Sulfuricellaceae</taxon>
        <taxon>Sulfurirhabdus</taxon>
    </lineage>
</organism>